<evidence type="ECO:0000313" key="1">
    <source>
        <dbReference type="EMBL" id="KAJ3496099.1"/>
    </source>
</evidence>
<comment type="caution">
    <text evidence="1">The sequence shown here is derived from an EMBL/GenBank/DDBJ whole genome shotgun (WGS) entry which is preliminary data.</text>
</comment>
<accession>A0ACC1R1A1</accession>
<sequence>MRHHRACRITQPLGANRYLCSAWNTQQREGCHGAELWRSRMPVYKKELAWVPEAVRECVEESRERIYIKMRWTQGCRAEEALRSVGCAVLAARQRLKKNVGKIDTEAVLRRVTKQPLWKHQRRHIARVPGRQALVCGSAGTVTDTTKMAGSIPVFGGVSTVAGTEPNIYSGPVMGTDRLQSQPFFLTTGKWLGNLSLTKQGRINSYWGSAYEGRQDANP</sequence>
<proteinExistence type="predicted"/>
<organism evidence="1 2">
    <name type="scientific">Lecanicillium saksenae</name>
    <dbReference type="NCBI Taxonomy" id="468837"/>
    <lineage>
        <taxon>Eukaryota</taxon>
        <taxon>Fungi</taxon>
        <taxon>Dikarya</taxon>
        <taxon>Ascomycota</taxon>
        <taxon>Pezizomycotina</taxon>
        <taxon>Sordariomycetes</taxon>
        <taxon>Hypocreomycetidae</taxon>
        <taxon>Hypocreales</taxon>
        <taxon>Cordycipitaceae</taxon>
        <taxon>Lecanicillium</taxon>
    </lineage>
</organism>
<dbReference type="Proteomes" id="UP001148737">
    <property type="component" value="Unassembled WGS sequence"/>
</dbReference>
<keyword evidence="2" id="KW-1185">Reference proteome</keyword>
<protein>
    <submittedName>
        <fullName evidence="1">Uncharacterized protein</fullName>
    </submittedName>
</protein>
<dbReference type="EMBL" id="JANAKD010000221">
    <property type="protein sequence ID" value="KAJ3496099.1"/>
    <property type="molecule type" value="Genomic_DNA"/>
</dbReference>
<reference evidence="1" key="1">
    <citation type="submission" date="2022-07" db="EMBL/GenBank/DDBJ databases">
        <title>Genome Sequence of Lecanicillium saksenae.</title>
        <authorList>
            <person name="Buettner E."/>
        </authorList>
    </citation>
    <scope>NUCLEOTIDE SEQUENCE</scope>
    <source>
        <strain evidence="1">VT-O1</strain>
    </source>
</reference>
<evidence type="ECO:0000313" key="2">
    <source>
        <dbReference type="Proteomes" id="UP001148737"/>
    </source>
</evidence>
<gene>
    <name evidence="1" type="ORF">NLG97_g2902</name>
</gene>
<name>A0ACC1R1A1_9HYPO</name>